<dbReference type="InterPro" id="IPR004090">
    <property type="entry name" value="Chemotax_Me-accpt_rcpt"/>
</dbReference>
<sequence>MTLSAVEASVARVRGAGRRAQEIATWVQEFDRRMTEVEAALAGIQTANGEIAGIAGQVNILAINAKIEAARAGEAGRGFAVVAEAINELSRKTAATAGAISENVRGLSGRISGLKADAGKISAEAGAVRSEAAESDRAMEHISGGLKETRSGAAAIASRSAEVAGAVAAFAPAVARIGSGVEGTATAIHETRQRISELIDASEIIVQEAVGLGANSVDARLIAEVQAAAEAIGKAFEAGEARGEISATALFDRDYRAVPGSDPPQFLTRFTEFTDRVLPAIQEPALALDPRVVFCAAVDRGGYLPTHNRKFSQPQGRDPVWNAAHARNRRIFDDRVALKAGNSTAPFLLQVYRRDMGGGAFVTMKDLSAPIRVKGRHWGGLRLAYGFDG</sequence>
<keyword evidence="6" id="KW-1185">Reference proteome</keyword>
<name>A0A159Z2J2_9RHOB</name>
<evidence type="ECO:0000313" key="5">
    <source>
        <dbReference type="EMBL" id="AMY69205.1"/>
    </source>
</evidence>
<dbReference type="PRINTS" id="PR00260">
    <property type="entry name" value="CHEMTRNSDUCR"/>
</dbReference>
<dbReference type="InterPro" id="IPR051310">
    <property type="entry name" value="MCP_chemotaxis"/>
</dbReference>
<evidence type="ECO:0000256" key="2">
    <source>
        <dbReference type="ARBA" id="ARBA00029447"/>
    </source>
</evidence>
<keyword evidence="3" id="KW-0807">Transducer</keyword>
<keyword evidence="1" id="KW-0145">Chemotaxis</keyword>
<dbReference type="GO" id="GO:0004888">
    <property type="term" value="F:transmembrane signaling receptor activity"/>
    <property type="evidence" value="ECO:0007669"/>
    <property type="project" value="InterPro"/>
</dbReference>
<protein>
    <submittedName>
        <fullName evidence="5">Methyl-accepting chemotaxis sensory transducer</fullName>
    </submittedName>
</protein>
<dbReference type="SUPFAM" id="SSF58104">
    <property type="entry name" value="Methyl-accepting chemotaxis protein (MCP) signaling domain"/>
    <property type="match status" value="1"/>
</dbReference>
<accession>A0A159Z2J2</accession>
<gene>
    <name evidence="5" type="ORF">AKL17_1956</name>
</gene>
<dbReference type="PANTHER" id="PTHR43531">
    <property type="entry name" value="PROTEIN ICFG"/>
    <property type="match status" value="1"/>
</dbReference>
<reference evidence="5 6" key="1">
    <citation type="submission" date="2015-09" db="EMBL/GenBank/DDBJ databases">
        <title>Complete genome sequence of Defluviimonas alba cai42t isolated from an oilfield in Xinjiang.</title>
        <authorList>
            <person name="Geng S."/>
            <person name="Pan X."/>
            <person name="Wu X."/>
        </authorList>
    </citation>
    <scope>NUCLEOTIDE SEQUENCE [LARGE SCALE GENOMIC DNA]</scope>
    <source>
        <strain evidence="6">cai42</strain>
    </source>
</reference>
<comment type="similarity">
    <text evidence="2">Belongs to the methyl-accepting chemotaxis (MCP) protein family.</text>
</comment>
<dbReference type="PROSITE" id="PS50111">
    <property type="entry name" value="CHEMOTAXIS_TRANSDUC_2"/>
    <property type="match status" value="1"/>
</dbReference>
<dbReference type="Gene3D" id="1.10.287.950">
    <property type="entry name" value="Methyl-accepting chemotaxis protein"/>
    <property type="match status" value="1"/>
</dbReference>
<dbReference type="GO" id="GO:0016020">
    <property type="term" value="C:membrane"/>
    <property type="evidence" value="ECO:0007669"/>
    <property type="project" value="InterPro"/>
</dbReference>
<evidence type="ECO:0000256" key="1">
    <source>
        <dbReference type="ARBA" id="ARBA00022500"/>
    </source>
</evidence>
<dbReference type="PANTHER" id="PTHR43531:SF11">
    <property type="entry name" value="METHYL-ACCEPTING CHEMOTAXIS PROTEIN 3"/>
    <property type="match status" value="1"/>
</dbReference>
<evidence type="ECO:0000256" key="3">
    <source>
        <dbReference type="PROSITE-ProRule" id="PRU00284"/>
    </source>
</evidence>
<dbReference type="Pfam" id="PF00015">
    <property type="entry name" value="MCPsignal"/>
    <property type="match status" value="1"/>
</dbReference>
<dbReference type="RefSeq" id="WP_269465715.1">
    <property type="nucleotide sequence ID" value="NZ_CP012661.1"/>
</dbReference>
<dbReference type="InterPro" id="IPR004089">
    <property type="entry name" value="MCPsignal_dom"/>
</dbReference>
<dbReference type="GO" id="GO:0006935">
    <property type="term" value="P:chemotaxis"/>
    <property type="evidence" value="ECO:0007669"/>
    <property type="project" value="UniProtKB-KW"/>
</dbReference>
<dbReference type="STRING" id="1335048.AKL17_1956"/>
<dbReference type="AlphaFoldDB" id="A0A159Z2J2"/>
<dbReference type="KEGG" id="daa:AKL17_1956"/>
<proteinExistence type="inferred from homology"/>
<dbReference type="PATRIC" id="fig|1335048.3.peg.2040"/>
<evidence type="ECO:0000313" key="6">
    <source>
        <dbReference type="Proteomes" id="UP000076128"/>
    </source>
</evidence>
<dbReference type="Proteomes" id="UP000076128">
    <property type="component" value="Chromosome"/>
</dbReference>
<dbReference type="EMBL" id="CP012661">
    <property type="protein sequence ID" value="AMY69205.1"/>
    <property type="molecule type" value="Genomic_DNA"/>
</dbReference>
<feature type="domain" description="Methyl-accepting transducer" evidence="4">
    <location>
        <begin position="1"/>
        <end position="178"/>
    </location>
</feature>
<dbReference type="GO" id="GO:0007165">
    <property type="term" value="P:signal transduction"/>
    <property type="evidence" value="ECO:0007669"/>
    <property type="project" value="UniProtKB-KW"/>
</dbReference>
<evidence type="ECO:0000259" key="4">
    <source>
        <dbReference type="PROSITE" id="PS50111"/>
    </source>
</evidence>
<organism evidence="5 6">
    <name type="scientific">Frigidibacter mobilis</name>
    <dbReference type="NCBI Taxonomy" id="1335048"/>
    <lineage>
        <taxon>Bacteria</taxon>
        <taxon>Pseudomonadati</taxon>
        <taxon>Pseudomonadota</taxon>
        <taxon>Alphaproteobacteria</taxon>
        <taxon>Rhodobacterales</taxon>
        <taxon>Paracoccaceae</taxon>
        <taxon>Frigidibacter</taxon>
    </lineage>
</organism>